<feature type="region of interest" description="Disordered" evidence="1">
    <location>
        <begin position="15"/>
        <end position="38"/>
    </location>
</feature>
<keyword evidence="3" id="KW-1185">Reference proteome</keyword>
<dbReference type="EMBL" id="BSYO01000019">
    <property type="protein sequence ID" value="GMH18549.1"/>
    <property type="molecule type" value="Genomic_DNA"/>
</dbReference>
<evidence type="ECO:0000313" key="3">
    <source>
        <dbReference type="Proteomes" id="UP001279734"/>
    </source>
</evidence>
<evidence type="ECO:0000313" key="2">
    <source>
        <dbReference type="EMBL" id="GMH18549.1"/>
    </source>
</evidence>
<protein>
    <submittedName>
        <fullName evidence="2">Uncharacterized protein</fullName>
    </submittedName>
</protein>
<organism evidence="2 3">
    <name type="scientific">Nepenthes gracilis</name>
    <name type="common">Slender pitcher plant</name>
    <dbReference type="NCBI Taxonomy" id="150966"/>
    <lineage>
        <taxon>Eukaryota</taxon>
        <taxon>Viridiplantae</taxon>
        <taxon>Streptophyta</taxon>
        <taxon>Embryophyta</taxon>
        <taxon>Tracheophyta</taxon>
        <taxon>Spermatophyta</taxon>
        <taxon>Magnoliopsida</taxon>
        <taxon>eudicotyledons</taxon>
        <taxon>Gunneridae</taxon>
        <taxon>Pentapetalae</taxon>
        <taxon>Caryophyllales</taxon>
        <taxon>Nepenthaceae</taxon>
        <taxon>Nepenthes</taxon>
    </lineage>
</organism>
<name>A0AAD3SWV7_NEPGR</name>
<evidence type="ECO:0000256" key="1">
    <source>
        <dbReference type="SAM" id="MobiDB-lite"/>
    </source>
</evidence>
<dbReference type="Proteomes" id="UP001279734">
    <property type="component" value="Unassembled WGS sequence"/>
</dbReference>
<proteinExistence type="predicted"/>
<comment type="caution">
    <text evidence="2">The sequence shown here is derived from an EMBL/GenBank/DDBJ whole genome shotgun (WGS) entry which is preliminary data.</text>
</comment>
<gene>
    <name evidence="2" type="ORF">Nepgr_020390</name>
</gene>
<reference evidence="2" key="1">
    <citation type="submission" date="2023-05" db="EMBL/GenBank/DDBJ databases">
        <title>Nepenthes gracilis genome sequencing.</title>
        <authorList>
            <person name="Fukushima K."/>
        </authorList>
    </citation>
    <scope>NUCLEOTIDE SEQUENCE</scope>
    <source>
        <strain evidence="2">SING2019-196</strain>
    </source>
</reference>
<sequence>MEFCPMGKTWVAPHSRVPQLSPKRTLPKDFPLSAQGDASEMSSSNKFVVLQSEEIIKATGQRSIHALIRDQVPLRSSLQHEDIPEGSTGSDVECRKHKQPHSSSLQVLSYKVELNSPPTGLIAHFGNVDNADDELPHSVAFAGIVKACPVVGCESHSAAEVSSDGALVLWLRCTCLMFHGHCGDIGYGLACIGLICICLPKCRFGFGAHMSIPNARFGLVEDGRVPGCGWMGLAKVDGDALMWLLSGSV</sequence>
<accession>A0AAD3SWV7</accession>
<dbReference type="AlphaFoldDB" id="A0AAD3SWV7"/>